<dbReference type="PANTHER" id="PTHR10414">
    <property type="entry name" value="ETHANOLAMINEPHOSPHOTRANSFERASE"/>
    <property type="match status" value="1"/>
</dbReference>
<feature type="transmembrane region" description="Helical" evidence="16">
    <location>
        <begin position="215"/>
        <end position="237"/>
    </location>
</feature>
<keyword evidence="5 16" id="KW-1133">Transmembrane helix</keyword>
<dbReference type="EC" id="2.7.8.2" evidence="13"/>
<name>A0A812AVW1_ACAPH</name>
<dbReference type="Pfam" id="PF01066">
    <property type="entry name" value="CDP-OH_P_transf"/>
    <property type="match status" value="1"/>
</dbReference>
<feature type="transmembrane region" description="Helical" evidence="16">
    <location>
        <begin position="145"/>
        <end position="164"/>
    </location>
</feature>
<dbReference type="InterPro" id="IPR000462">
    <property type="entry name" value="CDP-OH_P_trans"/>
</dbReference>
<comment type="caution">
    <text evidence="17">The sequence shown here is derived from an EMBL/GenBank/DDBJ whole genome shotgun (WGS) entry which is preliminary data.</text>
</comment>
<comment type="similarity">
    <text evidence="2 15">Belongs to the CDP-alcohol phosphatidyltransferase class-I family.</text>
</comment>
<evidence type="ECO:0000256" key="1">
    <source>
        <dbReference type="ARBA" id="ARBA00004141"/>
    </source>
</evidence>
<dbReference type="FunFam" id="1.20.120.1760:FF:000002">
    <property type="entry name" value="Choline/ethanolamine phosphotransferase 1"/>
    <property type="match status" value="1"/>
</dbReference>
<comment type="catalytic activity">
    <reaction evidence="11">
        <text>1-hexadecanoyl-2-(9Z-octadecenoyl)-sn-glycerol + CDP-choline = 1-hexadecanoyl-2-(9Z-octadecenoyl)-sn-glycero-3-phosphocholine + CMP + H(+)</text>
        <dbReference type="Rhea" id="RHEA:54244"/>
        <dbReference type="ChEBI" id="CHEBI:15378"/>
        <dbReference type="ChEBI" id="CHEBI:58779"/>
        <dbReference type="ChEBI" id="CHEBI:60377"/>
        <dbReference type="ChEBI" id="CHEBI:73001"/>
        <dbReference type="ChEBI" id="CHEBI:75466"/>
    </reaction>
    <physiologicalReaction direction="left-to-right" evidence="11">
        <dbReference type="Rhea" id="RHEA:54245"/>
    </physiologicalReaction>
</comment>
<comment type="catalytic activity">
    <reaction evidence="9">
        <text>1-hexadecanoyl-2-(4Z,7Z,10Z,13Z,16Z,19Z-docosahexaenoyl)-sn-glycerol + CDP-choline = 1-hexadecanoyl-2-(4Z,7Z,10Z,13Z,16Z,19Z-docosahexaenoyl)-sn-glycero-3-phosphocholine + CMP + H(+)</text>
        <dbReference type="Rhea" id="RHEA:54332"/>
        <dbReference type="ChEBI" id="CHEBI:15378"/>
        <dbReference type="ChEBI" id="CHEBI:58779"/>
        <dbReference type="ChEBI" id="CHEBI:60377"/>
        <dbReference type="ChEBI" id="CHEBI:74963"/>
        <dbReference type="ChEBI" id="CHEBI:82949"/>
    </reaction>
    <physiologicalReaction direction="left-to-right" evidence="9">
        <dbReference type="Rhea" id="RHEA:54333"/>
    </physiologicalReaction>
</comment>
<evidence type="ECO:0000256" key="11">
    <source>
        <dbReference type="ARBA" id="ARBA00036890"/>
    </source>
</evidence>
<feature type="transmembrane region" description="Helical" evidence="16">
    <location>
        <begin position="80"/>
        <end position="98"/>
    </location>
</feature>
<keyword evidence="3 15" id="KW-0808">Transferase</keyword>
<evidence type="ECO:0000313" key="18">
    <source>
        <dbReference type="Proteomes" id="UP000597762"/>
    </source>
</evidence>
<dbReference type="GO" id="GO:0006646">
    <property type="term" value="P:phosphatidylethanolamine biosynthetic process"/>
    <property type="evidence" value="ECO:0007669"/>
    <property type="project" value="TreeGrafter"/>
</dbReference>
<dbReference type="PIRSF" id="PIRSF015665">
    <property type="entry name" value="CHOPT"/>
    <property type="match status" value="1"/>
</dbReference>
<comment type="pathway">
    <text evidence="12">Phospholipid metabolism; phosphatidylcholine biosynthesis; phosphatidylcholine from phosphocholine: step 2/2.</text>
</comment>
<dbReference type="EMBL" id="CAHIKZ030000173">
    <property type="protein sequence ID" value="CAE1157403.1"/>
    <property type="molecule type" value="Genomic_DNA"/>
</dbReference>
<evidence type="ECO:0000256" key="7">
    <source>
        <dbReference type="ARBA" id="ARBA00023209"/>
    </source>
</evidence>
<keyword evidence="6 16" id="KW-0472">Membrane</keyword>
<evidence type="ECO:0000256" key="13">
    <source>
        <dbReference type="ARBA" id="ARBA00038987"/>
    </source>
</evidence>
<evidence type="ECO:0000256" key="14">
    <source>
        <dbReference type="ARBA" id="ARBA00048570"/>
    </source>
</evidence>
<evidence type="ECO:0000256" key="5">
    <source>
        <dbReference type="ARBA" id="ARBA00022989"/>
    </source>
</evidence>
<evidence type="ECO:0000256" key="3">
    <source>
        <dbReference type="ARBA" id="ARBA00022679"/>
    </source>
</evidence>
<evidence type="ECO:0000256" key="4">
    <source>
        <dbReference type="ARBA" id="ARBA00022692"/>
    </source>
</evidence>
<dbReference type="PROSITE" id="PS00379">
    <property type="entry name" value="CDP_ALCOHOL_P_TRANSF"/>
    <property type="match status" value="1"/>
</dbReference>
<comment type="subcellular location">
    <subcellularLocation>
        <location evidence="1">Membrane</location>
        <topology evidence="1">Multi-pass membrane protein</topology>
    </subcellularLocation>
</comment>
<feature type="transmembrane region" description="Helical" evidence="16">
    <location>
        <begin position="184"/>
        <end position="203"/>
    </location>
</feature>
<keyword evidence="7" id="KW-0594">Phospholipid biosynthesis</keyword>
<keyword evidence="7" id="KW-0444">Lipid biosynthesis</keyword>
<dbReference type="GO" id="GO:0005794">
    <property type="term" value="C:Golgi apparatus"/>
    <property type="evidence" value="ECO:0007669"/>
    <property type="project" value="TreeGrafter"/>
</dbReference>
<organism evidence="17 18">
    <name type="scientific">Acanthosepion pharaonis</name>
    <name type="common">Pharaoh cuttlefish</name>
    <name type="synonym">Sepia pharaonis</name>
    <dbReference type="NCBI Taxonomy" id="158019"/>
    <lineage>
        <taxon>Eukaryota</taxon>
        <taxon>Metazoa</taxon>
        <taxon>Spiralia</taxon>
        <taxon>Lophotrochozoa</taxon>
        <taxon>Mollusca</taxon>
        <taxon>Cephalopoda</taxon>
        <taxon>Coleoidea</taxon>
        <taxon>Decapodiformes</taxon>
        <taxon>Sepiida</taxon>
        <taxon>Sepiina</taxon>
        <taxon>Sepiidae</taxon>
        <taxon>Acanthosepion</taxon>
    </lineage>
</organism>
<evidence type="ECO:0000256" key="12">
    <source>
        <dbReference type="ARBA" id="ARBA00037890"/>
    </source>
</evidence>
<dbReference type="PANTHER" id="PTHR10414:SF37">
    <property type="entry name" value="BB IN A BOXCAR, ISOFORM C"/>
    <property type="match status" value="1"/>
</dbReference>
<evidence type="ECO:0000256" key="6">
    <source>
        <dbReference type="ARBA" id="ARBA00023136"/>
    </source>
</evidence>
<dbReference type="GO" id="GO:0004307">
    <property type="term" value="F:ethanolaminephosphotransferase activity"/>
    <property type="evidence" value="ECO:0007669"/>
    <property type="project" value="TreeGrafter"/>
</dbReference>
<evidence type="ECO:0000256" key="8">
    <source>
        <dbReference type="ARBA" id="ARBA00023264"/>
    </source>
</evidence>
<dbReference type="OrthoDB" id="196717at2759"/>
<evidence type="ECO:0000256" key="15">
    <source>
        <dbReference type="RuleBase" id="RU003750"/>
    </source>
</evidence>
<feature type="transmembrane region" description="Helical" evidence="16">
    <location>
        <begin position="48"/>
        <end position="73"/>
    </location>
</feature>
<comment type="catalytic activity">
    <reaction evidence="14">
        <text>CDP-choline + a 1,2-diacyl-sn-glycerol = a 1,2-diacyl-sn-glycero-3-phosphocholine + CMP + H(+)</text>
        <dbReference type="Rhea" id="RHEA:32939"/>
        <dbReference type="ChEBI" id="CHEBI:15378"/>
        <dbReference type="ChEBI" id="CHEBI:17815"/>
        <dbReference type="ChEBI" id="CHEBI:57643"/>
        <dbReference type="ChEBI" id="CHEBI:58779"/>
        <dbReference type="ChEBI" id="CHEBI:60377"/>
        <dbReference type="EC" id="2.7.8.2"/>
    </reaction>
    <physiologicalReaction direction="left-to-right" evidence="14">
        <dbReference type="Rhea" id="RHEA:32940"/>
    </physiologicalReaction>
</comment>
<proteinExistence type="inferred from homology"/>
<dbReference type="InterPro" id="IPR014472">
    <property type="entry name" value="CHOPT"/>
</dbReference>
<reference evidence="17" key="1">
    <citation type="submission" date="2021-01" db="EMBL/GenBank/DDBJ databases">
        <authorList>
            <person name="Li R."/>
            <person name="Bekaert M."/>
        </authorList>
    </citation>
    <scope>NUCLEOTIDE SEQUENCE</scope>
    <source>
        <strain evidence="17">Farmed</strain>
    </source>
</reference>
<gene>
    <name evidence="17" type="ORF">SPHA_5197</name>
</gene>
<dbReference type="InterPro" id="IPR048254">
    <property type="entry name" value="CDP_ALCOHOL_P_TRANSF_CS"/>
</dbReference>
<dbReference type="Proteomes" id="UP000597762">
    <property type="component" value="Unassembled WGS sequence"/>
</dbReference>
<keyword evidence="7" id="KW-0443">Lipid metabolism</keyword>
<evidence type="ECO:0000256" key="10">
    <source>
        <dbReference type="ARBA" id="ARBA00036651"/>
    </source>
</evidence>
<feature type="transmembrane region" description="Helical" evidence="16">
    <location>
        <begin position="338"/>
        <end position="355"/>
    </location>
</feature>
<comment type="catalytic activity">
    <reaction evidence="10">
        <text>1,2-dioctanoyl-sn-glycerol + CDP-choline = 1,2-dioctanoyl-sn-glycero-3-phosphocholine + CMP + H(+)</text>
        <dbReference type="Rhea" id="RHEA:54232"/>
        <dbReference type="ChEBI" id="CHEBI:15378"/>
        <dbReference type="ChEBI" id="CHEBI:58779"/>
        <dbReference type="ChEBI" id="CHEBI:60377"/>
        <dbReference type="ChEBI" id="CHEBI:76979"/>
        <dbReference type="ChEBI" id="CHEBI:78228"/>
    </reaction>
    <physiologicalReaction direction="left-to-right" evidence="10">
        <dbReference type="Rhea" id="RHEA:54233"/>
    </physiologicalReaction>
</comment>
<dbReference type="InterPro" id="IPR043130">
    <property type="entry name" value="CDP-OH_PTrfase_TM_dom"/>
</dbReference>
<accession>A0A812AVW1</accession>
<evidence type="ECO:0000313" key="17">
    <source>
        <dbReference type="EMBL" id="CAE1157403.1"/>
    </source>
</evidence>
<keyword evidence="4 16" id="KW-0812">Transmembrane</keyword>
<evidence type="ECO:0000256" key="9">
    <source>
        <dbReference type="ARBA" id="ARBA00036100"/>
    </source>
</evidence>
<keyword evidence="8" id="KW-1208">Phospholipid metabolism</keyword>
<evidence type="ECO:0000256" key="2">
    <source>
        <dbReference type="ARBA" id="ARBA00010441"/>
    </source>
</evidence>
<dbReference type="Gene3D" id="1.20.120.1760">
    <property type="match status" value="1"/>
</dbReference>
<dbReference type="GO" id="GO:0005789">
    <property type="term" value="C:endoplasmic reticulum membrane"/>
    <property type="evidence" value="ECO:0007669"/>
    <property type="project" value="TreeGrafter"/>
</dbReference>
<dbReference type="GO" id="GO:0004142">
    <property type="term" value="F:diacylglycerol cholinephosphotransferase activity"/>
    <property type="evidence" value="ECO:0007669"/>
    <property type="project" value="UniProtKB-EC"/>
</dbReference>
<keyword evidence="18" id="KW-1185">Reference proteome</keyword>
<protein>
    <recommendedName>
        <fullName evidence="13">diacylglycerol cholinephosphotransferase</fullName>
        <ecNumber evidence="13">2.7.8.2</ecNumber>
    </recommendedName>
</protein>
<feature type="transmembrane region" description="Helical" evidence="16">
    <location>
        <begin position="283"/>
        <end position="303"/>
    </location>
</feature>
<evidence type="ECO:0000256" key="16">
    <source>
        <dbReference type="SAM" id="Phobius"/>
    </source>
</evidence>
<sequence length="394" mass="44801">MVNKNKDVLTTGQLRRLLEHQYKAEGCSLLEPLMQKFWRWLVEQVPRWWAPNAITATGLALNIFTTLIMVYYSPDAKRQVPSWVYFINALGLFIYQSLDAIDGKQARRTSTNTPLGELLDHGCDSLSTVFVTLGICIALELGNHLEWFFFNCFAIMFLFYSAHWQSYVSGTLRFGLIDVTEGQLIVIGIYIFNAFMGTGFWNIQVPGLRTPLRLLPVYFGIFAAILQCIQHFSVIIIKGGIGKNHSTVAGTSTIFPVLPISIVLCLAAVIYQKSPTHVYMKHPCLYVISFGMASAKITNKLVIAHMTKSEMDLLDHTLLGPLLVCLNQYFDCKINEVVVLWVFCIYCTCNLLYFARQVCLQISRHLNIYIFTITRKPQANKESMNRNSRARQAH</sequence>
<dbReference type="AlphaFoldDB" id="A0A812AVW1"/>
<feature type="transmembrane region" description="Helical" evidence="16">
    <location>
        <begin position="249"/>
        <end position="271"/>
    </location>
</feature>